<dbReference type="PANTHER" id="PTHR34934:SF1">
    <property type="entry name" value="FLAVIN-DEPENDENT THYMIDYLATE SYNTHASE"/>
    <property type="match status" value="1"/>
</dbReference>
<proteinExistence type="predicted"/>
<gene>
    <name evidence="1" type="ORF">UFOVP336_34</name>
</gene>
<evidence type="ECO:0000313" key="1">
    <source>
        <dbReference type="EMBL" id="CAB4139314.1"/>
    </source>
</evidence>
<accession>A0A6J5LXI6</accession>
<dbReference type="GO" id="GO:0070402">
    <property type="term" value="F:NADPH binding"/>
    <property type="evidence" value="ECO:0007669"/>
    <property type="project" value="TreeGrafter"/>
</dbReference>
<reference evidence="1" key="1">
    <citation type="submission" date="2020-04" db="EMBL/GenBank/DDBJ databases">
        <authorList>
            <person name="Chiriac C."/>
            <person name="Salcher M."/>
            <person name="Ghai R."/>
            <person name="Kavagutti S V."/>
        </authorList>
    </citation>
    <scope>NUCLEOTIDE SEQUENCE</scope>
</reference>
<dbReference type="GO" id="GO:0004799">
    <property type="term" value="F:thymidylate synthase activity"/>
    <property type="evidence" value="ECO:0007669"/>
    <property type="project" value="TreeGrafter"/>
</dbReference>
<dbReference type="EMBL" id="LR796359">
    <property type="protein sequence ID" value="CAB4139314.1"/>
    <property type="molecule type" value="Genomic_DNA"/>
</dbReference>
<sequence length="215" mass="24772">MKTADIEVTYLGSYGTDLEVVNAARVSFHKQANTMSGQDGKLISYLAKHKHHSPFNHAFLSFRVKAPIFVARQLVKHKFMPWNEVSRRYVDDEPEFYFPEYWRARAANVKQGSSEERIDIDEAWLKLEMGDVVRKYEQALAVGVCPEQARMVLPQNTMTEWVWSGTLGAFLDMLVLRLDSHTQKETRDVAEKIAVFVKNIFPVSYAAYIKEPHES</sequence>
<dbReference type="GO" id="GO:0006231">
    <property type="term" value="P:dTMP biosynthetic process"/>
    <property type="evidence" value="ECO:0007669"/>
    <property type="project" value="InterPro"/>
</dbReference>
<protein>
    <submittedName>
        <fullName evidence="1">THY1 Predicted alternative thymidylate synthase</fullName>
    </submittedName>
</protein>
<dbReference type="Gene3D" id="3.30.1360.170">
    <property type="match status" value="1"/>
</dbReference>
<dbReference type="SUPFAM" id="SSF69796">
    <property type="entry name" value="Thymidylate synthase-complementing protein Thy1"/>
    <property type="match status" value="1"/>
</dbReference>
<dbReference type="InterPro" id="IPR003669">
    <property type="entry name" value="Thymidylate_synthase_ThyX"/>
</dbReference>
<dbReference type="PROSITE" id="PS51331">
    <property type="entry name" value="THYX"/>
    <property type="match status" value="1"/>
</dbReference>
<dbReference type="Pfam" id="PF02511">
    <property type="entry name" value="Thy1"/>
    <property type="match status" value="1"/>
</dbReference>
<dbReference type="NCBIfam" id="TIGR02170">
    <property type="entry name" value="thyX"/>
    <property type="match status" value="1"/>
</dbReference>
<dbReference type="CDD" id="cd20175">
    <property type="entry name" value="ThyX"/>
    <property type="match status" value="1"/>
</dbReference>
<name>A0A6J5LXI6_9CAUD</name>
<dbReference type="PANTHER" id="PTHR34934">
    <property type="entry name" value="FLAVIN-DEPENDENT THYMIDYLATE SYNTHASE"/>
    <property type="match status" value="1"/>
</dbReference>
<dbReference type="InterPro" id="IPR036098">
    <property type="entry name" value="Thymidylate_synthase_ThyX_sf"/>
</dbReference>
<organism evidence="1">
    <name type="scientific">uncultured Caudovirales phage</name>
    <dbReference type="NCBI Taxonomy" id="2100421"/>
    <lineage>
        <taxon>Viruses</taxon>
        <taxon>Duplodnaviria</taxon>
        <taxon>Heunggongvirae</taxon>
        <taxon>Uroviricota</taxon>
        <taxon>Caudoviricetes</taxon>
        <taxon>Peduoviridae</taxon>
        <taxon>Maltschvirus</taxon>
        <taxon>Maltschvirus maltsch</taxon>
    </lineage>
</organism>
<dbReference type="GO" id="GO:0050797">
    <property type="term" value="F:thymidylate synthase (FAD) activity"/>
    <property type="evidence" value="ECO:0007669"/>
    <property type="project" value="InterPro"/>
</dbReference>
<dbReference type="GO" id="GO:0050660">
    <property type="term" value="F:flavin adenine dinucleotide binding"/>
    <property type="evidence" value="ECO:0007669"/>
    <property type="project" value="InterPro"/>
</dbReference>